<evidence type="ECO:0000313" key="3">
    <source>
        <dbReference type="Proteomes" id="UP001293254"/>
    </source>
</evidence>
<feature type="compositionally biased region" description="Basic and acidic residues" evidence="1">
    <location>
        <begin position="33"/>
        <end position="43"/>
    </location>
</feature>
<name>A0AAE1YIP7_9LAMI</name>
<sequence length="119" mass="12686">MKNLPSPPPPPPPPPQSGGYCELGEGWRAGVGKGDKEWRRWRWGEGGGSDGAGLEGGGVAKAHVWGEWRPRRGFEREGLRRLWFGVGGGGKGCEGAGWEGGWRRWLGLGRGGGVAVAWV</sequence>
<evidence type="ECO:0000313" key="2">
    <source>
        <dbReference type="EMBL" id="KAK4430994.1"/>
    </source>
</evidence>
<dbReference type="AlphaFoldDB" id="A0AAE1YIP7"/>
<comment type="caution">
    <text evidence="2">The sequence shown here is derived from an EMBL/GenBank/DDBJ whole genome shotgun (WGS) entry which is preliminary data.</text>
</comment>
<protein>
    <submittedName>
        <fullName evidence="2">Uncharacterized protein</fullName>
    </submittedName>
</protein>
<reference evidence="2" key="1">
    <citation type="submission" date="2020-06" db="EMBL/GenBank/DDBJ databases">
        <authorList>
            <person name="Li T."/>
            <person name="Hu X."/>
            <person name="Zhang T."/>
            <person name="Song X."/>
            <person name="Zhang H."/>
            <person name="Dai N."/>
            <person name="Sheng W."/>
            <person name="Hou X."/>
            <person name="Wei L."/>
        </authorList>
    </citation>
    <scope>NUCLEOTIDE SEQUENCE</scope>
    <source>
        <strain evidence="2">3651</strain>
        <tissue evidence="2">Leaf</tissue>
    </source>
</reference>
<dbReference type="EMBL" id="JACGWO010000003">
    <property type="protein sequence ID" value="KAK4430994.1"/>
    <property type="molecule type" value="Genomic_DNA"/>
</dbReference>
<proteinExistence type="predicted"/>
<gene>
    <name evidence="2" type="ORF">Salat_0861400</name>
</gene>
<dbReference type="Proteomes" id="UP001293254">
    <property type="component" value="Unassembled WGS sequence"/>
</dbReference>
<evidence type="ECO:0000256" key="1">
    <source>
        <dbReference type="SAM" id="MobiDB-lite"/>
    </source>
</evidence>
<feature type="compositionally biased region" description="Pro residues" evidence="1">
    <location>
        <begin position="1"/>
        <end position="16"/>
    </location>
</feature>
<reference evidence="2" key="2">
    <citation type="journal article" date="2024" name="Plant">
        <title>Genomic evolution and insights into agronomic trait innovations of Sesamum species.</title>
        <authorList>
            <person name="Miao H."/>
            <person name="Wang L."/>
            <person name="Qu L."/>
            <person name="Liu H."/>
            <person name="Sun Y."/>
            <person name="Le M."/>
            <person name="Wang Q."/>
            <person name="Wei S."/>
            <person name="Zheng Y."/>
            <person name="Lin W."/>
            <person name="Duan Y."/>
            <person name="Cao H."/>
            <person name="Xiong S."/>
            <person name="Wang X."/>
            <person name="Wei L."/>
            <person name="Li C."/>
            <person name="Ma Q."/>
            <person name="Ju M."/>
            <person name="Zhao R."/>
            <person name="Li G."/>
            <person name="Mu C."/>
            <person name="Tian Q."/>
            <person name="Mei H."/>
            <person name="Zhang T."/>
            <person name="Gao T."/>
            <person name="Zhang H."/>
        </authorList>
    </citation>
    <scope>NUCLEOTIDE SEQUENCE</scope>
    <source>
        <strain evidence="2">3651</strain>
    </source>
</reference>
<organism evidence="2 3">
    <name type="scientific">Sesamum alatum</name>
    <dbReference type="NCBI Taxonomy" id="300844"/>
    <lineage>
        <taxon>Eukaryota</taxon>
        <taxon>Viridiplantae</taxon>
        <taxon>Streptophyta</taxon>
        <taxon>Embryophyta</taxon>
        <taxon>Tracheophyta</taxon>
        <taxon>Spermatophyta</taxon>
        <taxon>Magnoliopsida</taxon>
        <taxon>eudicotyledons</taxon>
        <taxon>Gunneridae</taxon>
        <taxon>Pentapetalae</taxon>
        <taxon>asterids</taxon>
        <taxon>lamiids</taxon>
        <taxon>Lamiales</taxon>
        <taxon>Pedaliaceae</taxon>
        <taxon>Sesamum</taxon>
    </lineage>
</organism>
<accession>A0AAE1YIP7</accession>
<feature type="compositionally biased region" description="Gly residues" evidence="1">
    <location>
        <begin position="44"/>
        <end position="57"/>
    </location>
</feature>
<keyword evidence="3" id="KW-1185">Reference proteome</keyword>
<feature type="region of interest" description="Disordered" evidence="1">
    <location>
        <begin position="1"/>
        <end position="57"/>
    </location>
</feature>